<dbReference type="GeneID" id="22276596"/>
<dbReference type="RefSeq" id="YP_009098333.1">
    <property type="nucleotide sequence ID" value="NC_025417.1"/>
</dbReference>
<proteinExistence type="predicted"/>
<organism evidence="1 2">
    <name type="scientific">Staphylococcus phage Team1</name>
    <dbReference type="NCBI Taxonomy" id="1262512"/>
    <lineage>
        <taxon>Viruses</taxon>
        <taxon>Duplodnaviria</taxon>
        <taxon>Heunggongvirae</taxon>
        <taxon>Uroviricota</taxon>
        <taxon>Caudoviricetes</taxon>
        <taxon>Herelleviridae</taxon>
        <taxon>Twortvirinae</taxon>
        <taxon>Kayvirus</taxon>
        <taxon>Kayvirus G1</taxon>
    </lineage>
</organism>
<name>A0A075BF55_9CAUD</name>
<protein>
    <submittedName>
        <fullName evidence="1">Uncharacterized protein</fullName>
    </submittedName>
</protein>
<dbReference type="Proteomes" id="UP000028568">
    <property type="component" value="Segment"/>
</dbReference>
<dbReference type="EMBL" id="KC012913">
    <property type="protein sequence ID" value="AFX93450.1"/>
    <property type="molecule type" value="Genomic_DNA"/>
</dbReference>
<evidence type="ECO:0000313" key="2">
    <source>
        <dbReference type="Proteomes" id="UP000028568"/>
    </source>
</evidence>
<evidence type="ECO:0000313" key="1">
    <source>
        <dbReference type="EMBL" id="AFX93450.1"/>
    </source>
</evidence>
<sequence length="105" mass="11965">MKAESIARFFNDKVLQIEGYKVRFLQASSSYILDIDTIDESVLFLEAQVSTLSGKHLLDTAITIERPETLSAKELYTEISNKLQAIVGDQTKTTIELSRYFKEEK</sequence>
<reference evidence="1 2" key="1">
    <citation type="journal article" date="2014" name="PLoS ONE">
        <title>Improving the Safety of Staphylococcus aureus Polyvalent Phages by Their Production on a Staphylococcus xylosus Strain.</title>
        <authorList>
            <person name="El Haddad L."/>
            <person name="Ben Abdallah N."/>
            <person name="Plante P.L."/>
            <person name="Dumaresq J."/>
            <person name="Katsarava R."/>
            <person name="Labrie S."/>
            <person name="Corbeil J."/>
            <person name="St-Gelais D."/>
            <person name="Moineau S."/>
        </authorList>
    </citation>
    <scope>NUCLEOTIDE SEQUENCE [LARGE SCALE GENOMIC DNA]</scope>
</reference>
<accession>A0A075BF55</accession>
<dbReference type="KEGG" id="vg:22276596"/>